<comment type="caution">
    <text evidence="3">The sequence shown here is derived from an EMBL/GenBank/DDBJ whole genome shotgun (WGS) entry which is preliminary data.</text>
</comment>
<reference evidence="3 4" key="1">
    <citation type="submission" date="2020-08" db="EMBL/GenBank/DDBJ databases">
        <title>Genomic Encyclopedia of Type Strains, Phase IV (KMG-IV): sequencing the most valuable type-strain genomes for metagenomic binning, comparative biology and taxonomic classification.</title>
        <authorList>
            <person name="Goeker M."/>
        </authorList>
    </citation>
    <scope>NUCLEOTIDE SEQUENCE [LARGE SCALE GENOMIC DNA]</scope>
    <source>
        <strain evidence="3 4">DSM 12251</strain>
    </source>
</reference>
<feature type="domain" description="Bacterial repeat" evidence="2">
    <location>
        <begin position="711"/>
        <end position="777"/>
    </location>
</feature>
<dbReference type="Gene3D" id="2.60.40.680">
    <property type="match status" value="1"/>
</dbReference>
<protein>
    <recommendedName>
        <fullName evidence="2">Bacterial repeat domain-containing protein</fullName>
    </recommendedName>
</protein>
<dbReference type="EMBL" id="JACHIF010000006">
    <property type="protein sequence ID" value="MBB5038813.1"/>
    <property type="molecule type" value="Genomic_DNA"/>
</dbReference>
<dbReference type="InterPro" id="IPR013783">
    <property type="entry name" value="Ig-like_fold"/>
</dbReference>
<dbReference type="Pfam" id="PF17957">
    <property type="entry name" value="Big_7"/>
    <property type="match status" value="2"/>
</dbReference>
<dbReference type="AlphaFoldDB" id="A0A7W7YM96"/>
<feature type="signal peptide" evidence="1">
    <location>
        <begin position="1"/>
        <end position="20"/>
    </location>
</feature>
<dbReference type="Gene3D" id="2.60.40.10">
    <property type="entry name" value="Immunoglobulins"/>
    <property type="match status" value="2"/>
</dbReference>
<dbReference type="InterPro" id="IPR044060">
    <property type="entry name" value="Bacterial_rp_domain"/>
</dbReference>
<accession>A0A7W7YM96</accession>
<keyword evidence="4" id="KW-1185">Reference proteome</keyword>
<evidence type="ECO:0000313" key="4">
    <source>
        <dbReference type="Proteomes" id="UP000534294"/>
    </source>
</evidence>
<keyword evidence="1" id="KW-0732">Signal</keyword>
<feature type="chain" id="PRO_5031094020" description="Bacterial repeat domain-containing protein" evidence="1">
    <location>
        <begin position="21"/>
        <end position="779"/>
    </location>
</feature>
<sequence length="779" mass="81185">MKSVLLFLGVIASSFVGLQAATSVGILEPEPAGAKNSRVPITLTSTLPDSVVALQADVQFNASLYTVSDAEAVLQPAGVKVESAEISPGRMRVVVYHRNSQAMGGNVLFAVPLTAKNGVVSNDPILLTDLIVAGQGGNAVTAGILPRVRLTGLRDGQKVNGRLGIELTSTASATDSEISYVEYYVGGVLLGEGEGPNFKFFWEPETSGPYEIRAVAYDENGLQSSTRTIPIIVTHVGTYDGPVLGTYAGLVRAPAFNFDQEGYVSMTSTVKGAFTLKLLMGGKTLSGKGQFDASGNATVSIVRGKGITPLTVVLAHSSDAQVDQIHGRVADGSFVNNAFTGNTFESEFVADRLVWNAKTLPAIQRGSYTVLLPTAEDALIQGAPRGTGFATATVTPAGTVSATLNLADGTKITASSMVSKDGAWPLYASLYKAQGVILGEMMFDPITEISDVDGLLTWLRPVDAKALLFKPGFQTTVDAVGSLFVKPQANQRLIPLANLGSNASLFLSEGGLLGPVENRTTFLASNKALVPLQDALRPTVLPVAATGLFSGAFFHPDTQKSVKYQGVVLQKQQLFGGYFLAGTHGGDVSLAANEMFSNTFAGPIGTAPLPVVKIVSPKANATLASVTGGSVSVSGTAADKQGISSVTYQILHDGELSAPATATGTTSWNFNIPVPDGEGGLYIIHVKAVDTVGHESEVVTTQFWTPLKSALAVTVSGPGTVTKGFEGSTERDVGKLVTLSAKPNAKKRFLGWTGSVTSSSLNITILMKEGTTLQANFGD</sequence>
<dbReference type="Proteomes" id="UP000534294">
    <property type="component" value="Unassembled WGS sequence"/>
</dbReference>
<evidence type="ECO:0000259" key="2">
    <source>
        <dbReference type="Pfam" id="PF18998"/>
    </source>
</evidence>
<evidence type="ECO:0000313" key="3">
    <source>
        <dbReference type="EMBL" id="MBB5038813.1"/>
    </source>
</evidence>
<proteinExistence type="predicted"/>
<evidence type="ECO:0000256" key="1">
    <source>
        <dbReference type="SAM" id="SignalP"/>
    </source>
</evidence>
<name>A0A7W7YM96_9BACT</name>
<gene>
    <name evidence="3" type="ORF">HNQ64_003078</name>
</gene>
<dbReference type="Pfam" id="PF18998">
    <property type="entry name" value="Flg_new_2"/>
    <property type="match status" value="1"/>
</dbReference>
<dbReference type="RefSeq" id="WP_184209965.1">
    <property type="nucleotide sequence ID" value="NZ_JACHIF010000006.1"/>
</dbReference>
<organism evidence="3 4">
    <name type="scientific">Prosthecobacter dejongeii</name>
    <dbReference type="NCBI Taxonomy" id="48465"/>
    <lineage>
        <taxon>Bacteria</taxon>
        <taxon>Pseudomonadati</taxon>
        <taxon>Verrucomicrobiota</taxon>
        <taxon>Verrucomicrobiia</taxon>
        <taxon>Verrucomicrobiales</taxon>
        <taxon>Verrucomicrobiaceae</taxon>
        <taxon>Prosthecobacter</taxon>
    </lineage>
</organism>